<dbReference type="Gene3D" id="1.10.10.60">
    <property type="entry name" value="Homeodomain-like"/>
    <property type="match status" value="1"/>
</dbReference>
<dbReference type="PANTHER" id="PTHR46796">
    <property type="entry name" value="HTH-TYPE TRANSCRIPTIONAL ACTIVATOR RHAS-RELATED"/>
    <property type="match status" value="1"/>
</dbReference>
<dbReference type="PANTHER" id="PTHR46796:SF15">
    <property type="entry name" value="BLL1074 PROTEIN"/>
    <property type="match status" value="1"/>
</dbReference>
<dbReference type="SMART" id="SM00342">
    <property type="entry name" value="HTH_ARAC"/>
    <property type="match status" value="1"/>
</dbReference>
<organism evidence="6 7">
    <name type="scientific">Kitasatospora phosalacinea</name>
    <dbReference type="NCBI Taxonomy" id="2065"/>
    <lineage>
        <taxon>Bacteria</taxon>
        <taxon>Bacillati</taxon>
        <taxon>Actinomycetota</taxon>
        <taxon>Actinomycetes</taxon>
        <taxon>Kitasatosporales</taxon>
        <taxon>Streptomycetaceae</taxon>
        <taxon>Kitasatospora</taxon>
    </lineage>
</organism>
<dbReference type="EMBL" id="BSSA01000001">
    <property type="protein sequence ID" value="GLW67829.1"/>
    <property type="molecule type" value="Genomic_DNA"/>
</dbReference>
<gene>
    <name evidence="6" type="ORF">Kpho02_01280</name>
</gene>
<comment type="caution">
    <text evidence="6">The sequence shown here is derived from an EMBL/GenBank/DDBJ whole genome shotgun (WGS) entry which is preliminary data.</text>
</comment>
<accession>A0A9W6Q0Q6</accession>
<dbReference type="GO" id="GO:0043565">
    <property type="term" value="F:sequence-specific DNA binding"/>
    <property type="evidence" value="ECO:0007669"/>
    <property type="project" value="InterPro"/>
</dbReference>
<dbReference type="InterPro" id="IPR050204">
    <property type="entry name" value="AraC_XylS_family_regulators"/>
</dbReference>
<keyword evidence="3" id="KW-0804">Transcription</keyword>
<dbReference type="AlphaFoldDB" id="A0A9W6Q0Q6"/>
<dbReference type="GO" id="GO:0003700">
    <property type="term" value="F:DNA-binding transcription factor activity"/>
    <property type="evidence" value="ECO:0007669"/>
    <property type="project" value="InterPro"/>
</dbReference>
<evidence type="ECO:0000256" key="1">
    <source>
        <dbReference type="ARBA" id="ARBA00023015"/>
    </source>
</evidence>
<evidence type="ECO:0000313" key="6">
    <source>
        <dbReference type="EMBL" id="GLW67829.1"/>
    </source>
</evidence>
<sequence length="326" mass="34089">MQEDPRAGAAPTAASPIAPVAASGNTGATGLPTAYPGAVRSAEPPPDRASVEVAVPRRPGRLPGVRMAGFRQRGPERADIAMVAHPSVTLLIDLSDGDGLSCRARGRRERGSTVIGLLPGDLRLGGGGNGGTECLQIRLSPVLAPAVFGESAALTGAAVPLEDVWGRDAGRVEGELRAAASWEERFAIAADALGRRIAARPPLDPEVSAAWRLLLAGRGRVRVDALADEVGWSRQHLWSRFRSRIGLTPKHAARLVRFDHAARLLAAGRPAARAAAASGYTDQAHLHREVRAFTGVTPAAVAVAPWLAVDDVAWPARRGQGRTAPT</sequence>
<dbReference type="Proteomes" id="UP001165041">
    <property type="component" value="Unassembled WGS sequence"/>
</dbReference>
<evidence type="ECO:0000256" key="2">
    <source>
        <dbReference type="ARBA" id="ARBA00023125"/>
    </source>
</evidence>
<keyword evidence="1" id="KW-0805">Transcription regulation</keyword>
<proteinExistence type="predicted"/>
<reference evidence="6" key="1">
    <citation type="submission" date="2023-02" db="EMBL/GenBank/DDBJ databases">
        <title>Kitasatospora phosalacinea NBRC 14627.</title>
        <authorList>
            <person name="Ichikawa N."/>
            <person name="Sato H."/>
            <person name="Tonouchi N."/>
        </authorList>
    </citation>
    <scope>NUCLEOTIDE SEQUENCE</scope>
    <source>
        <strain evidence="6">NBRC 14627</strain>
    </source>
</reference>
<name>A0A9W6Q0Q6_9ACTN</name>
<evidence type="ECO:0000256" key="3">
    <source>
        <dbReference type="ARBA" id="ARBA00023163"/>
    </source>
</evidence>
<evidence type="ECO:0000259" key="5">
    <source>
        <dbReference type="PROSITE" id="PS01124"/>
    </source>
</evidence>
<feature type="compositionally biased region" description="Low complexity" evidence="4">
    <location>
        <begin position="7"/>
        <end position="22"/>
    </location>
</feature>
<evidence type="ECO:0000256" key="4">
    <source>
        <dbReference type="SAM" id="MobiDB-lite"/>
    </source>
</evidence>
<feature type="domain" description="HTH araC/xylS-type" evidence="5">
    <location>
        <begin position="218"/>
        <end position="304"/>
    </location>
</feature>
<dbReference type="InterPro" id="IPR018060">
    <property type="entry name" value="HTH_AraC"/>
</dbReference>
<dbReference type="PROSITE" id="PS01124">
    <property type="entry name" value="HTH_ARAC_FAMILY_2"/>
    <property type="match status" value="1"/>
</dbReference>
<protein>
    <submittedName>
        <fullName evidence="6">AraC family transcriptional regulator</fullName>
    </submittedName>
</protein>
<dbReference type="Pfam" id="PF12833">
    <property type="entry name" value="HTH_18"/>
    <property type="match status" value="1"/>
</dbReference>
<keyword evidence="2" id="KW-0238">DNA-binding</keyword>
<feature type="region of interest" description="Disordered" evidence="4">
    <location>
        <begin position="1"/>
        <end position="50"/>
    </location>
</feature>
<evidence type="ECO:0000313" key="7">
    <source>
        <dbReference type="Proteomes" id="UP001165041"/>
    </source>
</evidence>